<evidence type="ECO:0000259" key="18">
    <source>
        <dbReference type="Pfam" id="PF24626"/>
    </source>
</evidence>
<evidence type="ECO:0000259" key="17">
    <source>
        <dbReference type="Pfam" id="PF17921"/>
    </source>
</evidence>
<feature type="compositionally biased region" description="Acidic residues" evidence="15">
    <location>
        <begin position="42"/>
        <end position="86"/>
    </location>
</feature>
<evidence type="ECO:0000256" key="4">
    <source>
        <dbReference type="ARBA" id="ARBA00022722"/>
    </source>
</evidence>
<keyword evidence="6" id="KW-0064">Aspartyl protease</keyword>
<feature type="domain" description="Integrase zinc-binding" evidence="17">
    <location>
        <begin position="701"/>
        <end position="756"/>
    </location>
</feature>
<dbReference type="Pfam" id="PF17921">
    <property type="entry name" value="Integrase_H2C2"/>
    <property type="match status" value="1"/>
</dbReference>
<dbReference type="InterPro" id="IPR043502">
    <property type="entry name" value="DNA/RNA_pol_sf"/>
</dbReference>
<evidence type="ECO:0000256" key="13">
    <source>
        <dbReference type="ARBA" id="ARBA00023125"/>
    </source>
</evidence>
<dbReference type="SUPFAM" id="SSF53098">
    <property type="entry name" value="Ribonuclease H-like"/>
    <property type="match status" value="1"/>
</dbReference>
<dbReference type="InterPro" id="IPR041588">
    <property type="entry name" value="Integrase_H2C2"/>
</dbReference>
<dbReference type="GO" id="GO:0004519">
    <property type="term" value="F:endonuclease activity"/>
    <property type="evidence" value="ECO:0007669"/>
    <property type="project" value="UniProtKB-KW"/>
</dbReference>
<evidence type="ECO:0000256" key="12">
    <source>
        <dbReference type="ARBA" id="ARBA00022932"/>
    </source>
</evidence>
<dbReference type="GO" id="GO:0004190">
    <property type="term" value="F:aspartic-type endopeptidase activity"/>
    <property type="evidence" value="ECO:0007669"/>
    <property type="project" value="UniProtKB-KW"/>
</dbReference>
<feature type="compositionally biased region" description="Acidic residues" evidence="15">
    <location>
        <begin position="1"/>
        <end position="11"/>
    </location>
</feature>
<dbReference type="InterPro" id="IPR043128">
    <property type="entry name" value="Rev_trsase/Diguanyl_cyclase"/>
</dbReference>
<dbReference type="AlphaFoldDB" id="A0A699GW44"/>
<dbReference type="PANTHER" id="PTHR37984">
    <property type="entry name" value="PROTEIN CBG26694"/>
    <property type="match status" value="1"/>
</dbReference>
<evidence type="ECO:0000256" key="10">
    <source>
        <dbReference type="ARBA" id="ARBA00022908"/>
    </source>
</evidence>
<dbReference type="InterPro" id="IPR056924">
    <property type="entry name" value="SH3_Tf2-1"/>
</dbReference>
<organism evidence="19">
    <name type="scientific">Tanacetum cinerariifolium</name>
    <name type="common">Dalmatian daisy</name>
    <name type="synonym">Chrysanthemum cinerariifolium</name>
    <dbReference type="NCBI Taxonomy" id="118510"/>
    <lineage>
        <taxon>Eukaryota</taxon>
        <taxon>Viridiplantae</taxon>
        <taxon>Streptophyta</taxon>
        <taxon>Embryophyta</taxon>
        <taxon>Tracheophyta</taxon>
        <taxon>Spermatophyta</taxon>
        <taxon>Magnoliopsida</taxon>
        <taxon>eudicotyledons</taxon>
        <taxon>Gunneridae</taxon>
        <taxon>Pentapetalae</taxon>
        <taxon>asterids</taxon>
        <taxon>campanulids</taxon>
        <taxon>Asterales</taxon>
        <taxon>Asteraceae</taxon>
        <taxon>Asteroideae</taxon>
        <taxon>Anthemideae</taxon>
        <taxon>Anthemidinae</taxon>
        <taxon>Tanacetum</taxon>
    </lineage>
</organism>
<keyword evidence="8" id="KW-0378">Hydrolase</keyword>
<reference evidence="19" key="1">
    <citation type="journal article" date="2019" name="Sci. Rep.">
        <title>Draft genome of Tanacetum cinerariifolium, the natural source of mosquito coil.</title>
        <authorList>
            <person name="Yamashiro T."/>
            <person name="Shiraishi A."/>
            <person name="Satake H."/>
            <person name="Nakayama K."/>
        </authorList>
    </citation>
    <scope>NUCLEOTIDE SEQUENCE</scope>
</reference>
<evidence type="ECO:0000256" key="7">
    <source>
        <dbReference type="ARBA" id="ARBA00022759"/>
    </source>
</evidence>
<gene>
    <name evidence="19" type="ORF">Tci_227749</name>
</gene>
<keyword evidence="4" id="KW-0540">Nuclease</keyword>
<evidence type="ECO:0000256" key="14">
    <source>
        <dbReference type="ARBA" id="ARBA00023172"/>
    </source>
</evidence>
<evidence type="ECO:0000256" key="11">
    <source>
        <dbReference type="ARBA" id="ARBA00022918"/>
    </source>
</evidence>
<dbReference type="Gene3D" id="3.10.10.10">
    <property type="entry name" value="HIV Type 1 Reverse Transcriptase, subunit A, domain 1"/>
    <property type="match status" value="1"/>
</dbReference>
<evidence type="ECO:0000256" key="8">
    <source>
        <dbReference type="ARBA" id="ARBA00022801"/>
    </source>
</evidence>
<dbReference type="GO" id="GO:0003677">
    <property type="term" value="F:DNA binding"/>
    <property type="evidence" value="ECO:0007669"/>
    <property type="project" value="UniProtKB-KW"/>
</dbReference>
<sequence>MGSNEEPEAPEEASPSPDYVPGPEHPPSPDYMPGPEQPPSLDYEDPEEDPDDGGDDDDDDESSDDNDDDDNDEEQEASKDDDEEEEHLALADSYYASAPTPPSPPPSPLSPLSSVLPQIPSPPLLASSSPLPLPLPPSHTSPTYVEAPLGYKAVRIWLRVASPPTHRPSEIPLPPILLPSTLHKDDTPEADMPLQKRARFTTPASGYKVEESSAAAARQLVLDVATLDATPRHLVPREVGYGIEDVWDDIVGYIKDRALTTIEGLIQRVTNLSTTLARDTHEIHVRLEDAQDDRAFQRARVNTLFSERRYHLHTVVLVESEAKTSRNCDDSHDSGTGSGRTERLLGSVMSSKSNTMQEAIEIANDLMDQKVHFKKDCLKLKNRNQENQARNGNATARAYVVGTTGTNPNFNVVMGAFLLNNRYASNLFDAGANRRFVSTIFSYFIDFIPTTLDYGYDVELADGKTIAGHSNIDLRSSYHQLRVREEDIPKTAFRTRYGHYEFQVMPFGLSNVPAVFMDPMNRVCKPYLDKFVIVFIDDIIYSKTKKEHEEHLKLILELLKMEELYAKFSKCEFCIPKVQFIGHVIDSKGIHVDHAKIESINDWASPKSPTEIRKFLGAGNFIVYCDASHKRLGVVSMQNEKQILEAQTEARKSKNLNAKDVGGMLIENLKESDNPKKEKLELCANETLCLNNRSWLPCYGDLRTLIMHESHKSKYSIHPGSDKMYQDIKKLYWWSNMKSDIATYVSKCLTCLKVKAEHQKPSGLLVQPEIPQWKWDNITMDFITKLLKTSNCYNTIWVIVNRLTKSAHFLPIRENNPIEKLTRLYMKEEDTRHEIPVSIICDHDVIIQALKPRHLKPFMVVSVVHLFAGPKSEILSLETTKKIIQIKQKIQPARVRQNSYADYRRKPLEFQVGDRVMLKVLAKVEIVAYRLELPQQLNRVQSTFNVSNLKKSLSDEPLAITLDEIHIDNKLYFVEEPVEIVDLEVKRLKQSHIPIIKVRWNSRRGLEFTSEPEDQFQKKYRHLFAKTTPSTSAAS</sequence>
<dbReference type="InterPro" id="IPR000477">
    <property type="entry name" value="RT_dom"/>
</dbReference>
<keyword evidence="14" id="KW-0233">DNA recombination</keyword>
<feature type="compositionally biased region" description="Pro residues" evidence="15">
    <location>
        <begin position="99"/>
        <end position="109"/>
    </location>
</feature>
<dbReference type="FunFam" id="3.10.10.10:FF:000007">
    <property type="entry name" value="Retrovirus-related Pol polyprotein from transposon 17.6-like Protein"/>
    <property type="match status" value="1"/>
</dbReference>
<evidence type="ECO:0000313" key="19">
    <source>
        <dbReference type="EMBL" id="GEW55773.1"/>
    </source>
</evidence>
<dbReference type="GO" id="GO:0006508">
    <property type="term" value="P:proteolysis"/>
    <property type="evidence" value="ECO:0007669"/>
    <property type="project" value="UniProtKB-KW"/>
</dbReference>
<dbReference type="GO" id="GO:0046872">
    <property type="term" value="F:metal ion binding"/>
    <property type="evidence" value="ECO:0007669"/>
    <property type="project" value="UniProtKB-KW"/>
</dbReference>
<feature type="domain" description="Reverse transcriptase" evidence="16">
    <location>
        <begin position="467"/>
        <end position="585"/>
    </location>
</feature>
<name>A0A699GW44_TANCI</name>
<keyword evidence="10" id="KW-0229">DNA integration</keyword>
<evidence type="ECO:0000256" key="2">
    <source>
        <dbReference type="ARBA" id="ARBA00022679"/>
    </source>
</evidence>
<evidence type="ECO:0000256" key="3">
    <source>
        <dbReference type="ARBA" id="ARBA00022695"/>
    </source>
</evidence>
<dbReference type="Gene3D" id="3.30.70.270">
    <property type="match status" value="1"/>
</dbReference>
<keyword evidence="13" id="KW-0238">DNA-binding</keyword>
<dbReference type="InterPro" id="IPR012337">
    <property type="entry name" value="RNaseH-like_sf"/>
</dbReference>
<dbReference type="InterPro" id="IPR050951">
    <property type="entry name" value="Retrovirus_Pol_polyprotein"/>
</dbReference>
<dbReference type="GO" id="GO:0003887">
    <property type="term" value="F:DNA-directed DNA polymerase activity"/>
    <property type="evidence" value="ECO:0007669"/>
    <property type="project" value="UniProtKB-KW"/>
</dbReference>
<keyword evidence="5" id="KW-0479">Metal-binding</keyword>
<keyword evidence="7" id="KW-0255">Endonuclease</keyword>
<dbReference type="CDD" id="cd01647">
    <property type="entry name" value="RT_LTR"/>
    <property type="match status" value="1"/>
</dbReference>
<keyword evidence="9" id="KW-0460">Magnesium</keyword>
<dbReference type="GO" id="GO:0015074">
    <property type="term" value="P:DNA integration"/>
    <property type="evidence" value="ECO:0007669"/>
    <property type="project" value="UniProtKB-KW"/>
</dbReference>
<protein>
    <submittedName>
        <fullName evidence="19">Reverse transcriptase domain-containing protein</fullName>
    </submittedName>
</protein>
<dbReference type="Pfam" id="PF24626">
    <property type="entry name" value="SH3_Tf2-1"/>
    <property type="match status" value="1"/>
</dbReference>
<dbReference type="PANTHER" id="PTHR37984:SF5">
    <property type="entry name" value="PROTEIN NYNRIN-LIKE"/>
    <property type="match status" value="1"/>
</dbReference>
<dbReference type="GO" id="GO:0003964">
    <property type="term" value="F:RNA-directed DNA polymerase activity"/>
    <property type="evidence" value="ECO:0007669"/>
    <property type="project" value="UniProtKB-KW"/>
</dbReference>
<dbReference type="EMBL" id="BKCJ010063488">
    <property type="protein sequence ID" value="GEW55773.1"/>
    <property type="molecule type" value="Genomic_DNA"/>
</dbReference>
<evidence type="ECO:0000256" key="9">
    <source>
        <dbReference type="ARBA" id="ARBA00022842"/>
    </source>
</evidence>
<evidence type="ECO:0000256" key="1">
    <source>
        <dbReference type="ARBA" id="ARBA00022670"/>
    </source>
</evidence>
<feature type="domain" description="Tf2-1-like SH3-like" evidence="18">
    <location>
        <begin position="919"/>
        <end position="951"/>
    </location>
</feature>
<evidence type="ECO:0000256" key="5">
    <source>
        <dbReference type="ARBA" id="ARBA00022723"/>
    </source>
</evidence>
<keyword evidence="1" id="KW-0645">Protease</keyword>
<dbReference type="SUPFAM" id="SSF56672">
    <property type="entry name" value="DNA/RNA polymerases"/>
    <property type="match status" value="1"/>
</dbReference>
<keyword evidence="11 19" id="KW-0695">RNA-directed DNA polymerase</keyword>
<proteinExistence type="predicted"/>
<dbReference type="GO" id="GO:0006310">
    <property type="term" value="P:DNA recombination"/>
    <property type="evidence" value="ECO:0007669"/>
    <property type="project" value="UniProtKB-KW"/>
</dbReference>
<keyword evidence="3" id="KW-0548">Nucleotidyltransferase</keyword>
<feature type="compositionally biased region" description="Pro residues" evidence="15">
    <location>
        <begin position="18"/>
        <end position="38"/>
    </location>
</feature>
<keyword evidence="2" id="KW-0808">Transferase</keyword>
<accession>A0A699GW44</accession>
<dbReference type="Pfam" id="PF00078">
    <property type="entry name" value="RVT_1"/>
    <property type="match status" value="1"/>
</dbReference>
<dbReference type="Gene3D" id="3.30.420.10">
    <property type="entry name" value="Ribonuclease H-like superfamily/Ribonuclease H"/>
    <property type="match status" value="1"/>
</dbReference>
<feature type="region of interest" description="Disordered" evidence="15">
    <location>
        <begin position="1"/>
        <end position="115"/>
    </location>
</feature>
<evidence type="ECO:0000259" key="16">
    <source>
        <dbReference type="Pfam" id="PF00078"/>
    </source>
</evidence>
<keyword evidence="12" id="KW-0239">DNA-directed DNA polymerase</keyword>
<dbReference type="Gene3D" id="1.10.340.70">
    <property type="match status" value="1"/>
</dbReference>
<comment type="caution">
    <text evidence="19">The sequence shown here is derived from an EMBL/GenBank/DDBJ whole genome shotgun (WGS) entry which is preliminary data.</text>
</comment>
<evidence type="ECO:0000256" key="6">
    <source>
        <dbReference type="ARBA" id="ARBA00022750"/>
    </source>
</evidence>
<evidence type="ECO:0000256" key="15">
    <source>
        <dbReference type="SAM" id="MobiDB-lite"/>
    </source>
</evidence>
<dbReference type="InterPro" id="IPR036397">
    <property type="entry name" value="RNaseH_sf"/>
</dbReference>